<reference evidence="5" key="1">
    <citation type="submission" date="2016-11" db="EMBL/GenBank/DDBJ databases">
        <authorList>
            <person name="Jaros S."/>
            <person name="Januszkiewicz K."/>
            <person name="Wedrychowicz H."/>
        </authorList>
    </citation>
    <scope>NUCLEOTIDE SEQUENCE</scope>
    <source>
        <strain evidence="5">ACA-DC 565</strain>
    </source>
</reference>
<dbReference type="SUPFAM" id="SSF48008">
    <property type="entry name" value="GntR ligand-binding domain-like"/>
    <property type="match status" value="1"/>
</dbReference>
<dbReference type="CDD" id="cd07377">
    <property type="entry name" value="WHTH_GntR"/>
    <property type="match status" value="1"/>
</dbReference>
<dbReference type="Pfam" id="PF07729">
    <property type="entry name" value="FCD"/>
    <property type="match status" value="1"/>
</dbReference>
<keyword evidence="2" id="KW-0238">DNA-binding</keyword>
<gene>
    <name evidence="5" type="ORF">LREN565_1864</name>
</gene>
<keyword evidence="1" id="KW-0805">Transcription regulation</keyword>
<dbReference type="Gene3D" id="1.10.10.10">
    <property type="entry name" value="Winged helix-like DNA-binding domain superfamily/Winged helix DNA-binding domain"/>
    <property type="match status" value="1"/>
</dbReference>
<feature type="domain" description="HTH gntR-type" evidence="4">
    <location>
        <begin position="7"/>
        <end position="74"/>
    </location>
</feature>
<dbReference type="EMBL" id="LT634362">
    <property type="protein sequence ID" value="SFZ88751.1"/>
    <property type="molecule type" value="Genomic_DNA"/>
</dbReference>
<dbReference type="SUPFAM" id="SSF46785">
    <property type="entry name" value="Winged helix' DNA-binding domain"/>
    <property type="match status" value="1"/>
</dbReference>
<name>A0A1K2I8Q1_9LACO</name>
<dbReference type="InterPro" id="IPR000524">
    <property type="entry name" value="Tscrpt_reg_HTH_GntR"/>
</dbReference>
<dbReference type="SMART" id="SM00345">
    <property type="entry name" value="HTH_GNTR"/>
    <property type="match status" value="1"/>
</dbReference>
<dbReference type="PROSITE" id="PS50949">
    <property type="entry name" value="HTH_GNTR"/>
    <property type="match status" value="1"/>
</dbReference>
<sequence length="223" mass="26041">MASVLGNEIKRKAYESLYNAIINADYVPGQKISEKQLSEDLAIGRTPLREVIFQLRQDGLIHVIPQSGTYITKVNIKEANDARFVRESVETKVIKEAAAKIDELQILELKNIINKQKLMTKKKLYREFHREDNQFHRSFYEIADRGHIWDCLQMISVQLSRFRVIRLKNQHMSWDYLIKQHEAILKAVTAHDLEEAAHLVADHTHLMIDEKAGLLTQYPEFFE</sequence>
<dbReference type="PANTHER" id="PTHR43537">
    <property type="entry name" value="TRANSCRIPTIONAL REGULATOR, GNTR FAMILY"/>
    <property type="match status" value="1"/>
</dbReference>
<dbReference type="InterPro" id="IPR036388">
    <property type="entry name" value="WH-like_DNA-bd_sf"/>
</dbReference>
<evidence type="ECO:0000256" key="3">
    <source>
        <dbReference type="ARBA" id="ARBA00023163"/>
    </source>
</evidence>
<dbReference type="InterPro" id="IPR036390">
    <property type="entry name" value="WH_DNA-bd_sf"/>
</dbReference>
<evidence type="ECO:0000313" key="5">
    <source>
        <dbReference type="EMBL" id="SFZ88751.1"/>
    </source>
</evidence>
<proteinExistence type="predicted"/>
<organism evidence="5">
    <name type="scientific">Loigolactobacillus rennini</name>
    <dbReference type="NCBI Taxonomy" id="238013"/>
    <lineage>
        <taxon>Bacteria</taxon>
        <taxon>Bacillati</taxon>
        <taxon>Bacillota</taxon>
        <taxon>Bacilli</taxon>
        <taxon>Lactobacillales</taxon>
        <taxon>Lactobacillaceae</taxon>
        <taxon>Loigolactobacillus</taxon>
    </lineage>
</organism>
<dbReference type="Pfam" id="PF00392">
    <property type="entry name" value="GntR"/>
    <property type="match status" value="1"/>
</dbReference>
<accession>A0A1K2I8Q1</accession>
<evidence type="ECO:0000256" key="1">
    <source>
        <dbReference type="ARBA" id="ARBA00023015"/>
    </source>
</evidence>
<keyword evidence="3" id="KW-0804">Transcription</keyword>
<dbReference type="InterPro" id="IPR008920">
    <property type="entry name" value="TF_FadR/GntR_C"/>
</dbReference>
<dbReference type="SMART" id="SM00895">
    <property type="entry name" value="FCD"/>
    <property type="match status" value="1"/>
</dbReference>
<dbReference type="PANTHER" id="PTHR43537:SF51">
    <property type="entry name" value="HTH-TYPE TRANSCRIPTIONAL REGULATOR LGOR-RELATED"/>
    <property type="match status" value="1"/>
</dbReference>
<protein>
    <submittedName>
        <fullName evidence="5">Transcriptional regulator, GntR family</fullName>
    </submittedName>
</protein>
<dbReference type="GO" id="GO:0003700">
    <property type="term" value="F:DNA-binding transcription factor activity"/>
    <property type="evidence" value="ECO:0007669"/>
    <property type="project" value="InterPro"/>
</dbReference>
<evidence type="ECO:0000256" key="2">
    <source>
        <dbReference type="ARBA" id="ARBA00023125"/>
    </source>
</evidence>
<dbReference type="AlphaFoldDB" id="A0A1K2I8Q1"/>
<evidence type="ECO:0000259" key="4">
    <source>
        <dbReference type="PROSITE" id="PS50949"/>
    </source>
</evidence>
<dbReference type="Gene3D" id="1.20.120.530">
    <property type="entry name" value="GntR ligand-binding domain-like"/>
    <property type="match status" value="1"/>
</dbReference>
<dbReference type="GO" id="GO:0003677">
    <property type="term" value="F:DNA binding"/>
    <property type="evidence" value="ECO:0007669"/>
    <property type="project" value="UniProtKB-KW"/>
</dbReference>
<dbReference type="InterPro" id="IPR011711">
    <property type="entry name" value="GntR_C"/>
</dbReference>